<evidence type="ECO:0000313" key="4">
    <source>
        <dbReference type="Proteomes" id="UP001551482"/>
    </source>
</evidence>
<reference evidence="3 4" key="1">
    <citation type="submission" date="2024-06" db="EMBL/GenBank/DDBJ databases">
        <title>The Natural Products Discovery Center: Release of the First 8490 Sequenced Strains for Exploring Actinobacteria Biosynthetic Diversity.</title>
        <authorList>
            <person name="Kalkreuter E."/>
            <person name="Kautsar S.A."/>
            <person name="Yang D."/>
            <person name="Bader C.D."/>
            <person name="Teijaro C.N."/>
            <person name="Fluegel L."/>
            <person name="Davis C.M."/>
            <person name="Simpson J.R."/>
            <person name="Lauterbach L."/>
            <person name="Steele A.D."/>
            <person name="Gui C."/>
            <person name="Meng S."/>
            <person name="Li G."/>
            <person name="Viehrig K."/>
            <person name="Ye F."/>
            <person name="Su P."/>
            <person name="Kiefer A.F."/>
            <person name="Nichols A."/>
            <person name="Cepeda A.J."/>
            <person name="Yan W."/>
            <person name="Fan B."/>
            <person name="Jiang Y."/>
            <person name="Adhikari A."/>
            <person name="Zheng C.-J."/>
            <person name="Schuster L."/>
            <person name="Cowan T.M."/>
            <person name="Smanski M.J."/>
            <person name="Chevrette M.G."/>
            <person name="De Carvalho L.P.S."/>
            <person name="Shen B."/>
        </authorList>
    </citation>
    <scope>NUCLEOTIDE SEQUENCE [LARGE SCALE GENOMIC DNA]</scope>
    <source>
        <strain evidence="3 4">NPDC048946</strain>
    </source>
</reference>
<protein>
    <submittedName>
        <fullName evidence="3">DUF397 domain-containing protein</fullName>
    </submittedName>
</protein>
<name>A0ABV3D974_9ACTN</name>
<dbReference type="EMBL" id="JBEZFP010000003">
    <property type="protein sequence ID" value="MEU8132287.1"/>
    <property type="molecule type" value="Genomic_DNA"/>
</dbReference>
<sequence length="69" mass="6933">MSNSGQAGTQAVAWRKSSHSGGNGGECVEVAVGASAMLVRDSKLPHRAHLALPLSSWSALTSSLGVSNG</sequence>
<gene>
    <name evidence="3" type="ORF">AB0C36_02135</name>
</gene>
<evidence type="ECO:0000259" key="2">
    <source>
        <dbReference type="Pfam" id="PF04149"/>
    </source>
</evidence>
<keyword evidence="4" id="KW-1185">Reference proteome</keyword>
<feature type="region of interest" description="Disordered" evidence="1">
    <location>
        <begin position="1"/>
        <end position="24"/>
    </location>
</feature>
<feature type="domain" description="DUF397" evidence="2">
    <location>
        <begin position="13"/>
        <end position="63"/>
    </location>
</feature>
<proteinExistence type="predicted"/>
<accession>A0ABV3D974</accession>
<evidence type="ECO:0000256" key="1">
    <source>
        <dbReference type="SAM" id="MobiDB-lite"/>
    </source>
</evidence>
<dbReference type="Pfam" id="PF04149">
    <property type="entry name" value="DUF397"/>
    <property type="match status" value="1"/>
</dbReference>
<evidence type="ECO:0000313" key="3">
    <source>
        <dbReference type="EMBL" id="MEU8132287.1"/>
    </source>
</evidence>
<comment type="caution">
    <text evidence="3">The sequence shown here is derived from an EMBL/GenBank/DDBJ whole genome shotgun (WGS) entry which is preliminary data.</text>
</comment>
<dbReference type="InterPro" id="IPR007278">
    <property type="entry name" value="DUF397"/>
</dbReference>
<dbReference type="RefSeq" id="WP_358347852.1">
    <property type="nucleotide sequence ID" value="NZ_JBEZFP010000003.1"/>
</dbReference>
<dbReference type="Proteomes" id="UP001551482">
    <property type="component" value="Unassembled WGS sequence"/>
</dbReference>
<organism evidence="3 4">
    <name type="scientific">Streptodolium elevatio</name>
    <dbReference type="NCBI Taxonomy" id="3157996"/>
    <lineage>
        <taxon>Bacteria</taxon>
        <taxon>Bacillati</taxon>
        <taxon>Actinomycetota</taxon>
        <taxon>Actinomycetes</taxon>
        <taxon>Kitasatosporales</taxon>
        <taxon>Streptomycetaceae</taxon>
        <taxon>Streptodolium</taxon>
    </lineage>
</organism>